<evidence type="ECO:0000259" key="2">
    <source>
        <dbReference type="Pfam" id="PF03033"/>
    </source>
</evidence>
<dbReference type="PANTHER" id="PTHR48050">
    <property type="entry name" value="STEROL 3-BETA-GLUCOSYLTRANSFERASE"/>
    <property type="match status" value="1"/>
</dbReference>
<feature type="domain" description="Glycosyltransferase family 28 N-terminal" evidence="2">
    <location>
        <begin position="3"/>
        <end position="63"/>
    </location>
</feature>
<dbReference type="PANTHER" id="PTHR48050:SF13">
    <property type="entry name" value="STEROL 3-BETA-GLUCOSYLTRANSFERASE UGT80A2"/>
    <property type="match status" value="1"/>
</dbReference>
<dbReference type="InterPro" id="IPR004276">
    <property type="entry name" value="GlycoTrans_28_N"/>
</dbReference>
<dbReference type="FunFam" id="3.40.50.2000:FF:000009">
    <property type="entry name" value="Sterol 3-beta-glucosyltransferase UGT80A2"/>
    <property type="match status" value="1"/>
</dbReference>
<dbReference type="Gene3D" id="3.40.50.2000">
    <property type="entry name" value="Glycogen Phosphorylase B"/>
    <property type="match status" value="2"/>
</dbReference>
<evidence type="ECO:0000256" key="1">
    <source>
        <dbReference type="ARBA" id="ARBA00022679"/>
    </source>
</evidence>
<organism evidence="4 5">
    <name type="scientific">Streptomyces cacaoi</name>
    <dbReference type="NCBI Taxonomy" id="1898"/>
    <lineage>
        <taxon>Bacteria</taxon>
        <taxon>Bacillati</taxon>
        <taxon>Actinomycetota</taxon>
        <taxon>Actinomycetes</taxon>
        <taxon>Kitasatosporales</taxon>
        <taxon>Streptomycetaceae</taxon>
        <taxon>Streptomyces</taxon>
    </lineage>
</organism>
<dbReference type="SUPFAM" id="SSF53756">
    <property type="entry name" value="UDP-Glycosyltransferase/glycogen phosphorylase"/>
    <property type="match status" value="1"/>
</dbReference>
<dbReference type="Pfam" id="PF06722">
    <property type="entry name" value="EryCIII-like_C"/>
    <property type="match status" value="1"/>
</dbReference>
<dbReference type="Proteomes" id="UP000319210">
    <property type="component" value="Unassembled WGS sequence"/>
</dbReference>
<gene>
    <name evidence="4" type="ORF">SCA03_38270</name>
</gene>
<dbReference type="EMBL" id="BJMM01000019">
    <property type="protein sequence ID" value="GEB51276.1"/>
    <property type="molecule type" value="Genomic_DNA"/>
</dbReference>
<dbReference type="GO" id="GO:0008194">
    <property type="term" value="F:UDP-glycosyltransferase activity"/>
    <property type="evidence" value="ECO:0007669"/>
    <property type="project" value="InterPro"/>
</dbReference>
<evidence type="ECO:0000259" key="3">
    <source>
        <dbReference type="Pfam" id="PF06722"/>
    </source>
</evidence>
<evidence type="ECO:0000313" key="4">
    <source>
        <dbReference type="EMBL" id="GEB51276.1"/>
    </source>
</evidence>
<name>A0A4Y3R0R2_STRCI</name>
<dbReference type="GO" id="GO:0016758">
    <property type="term" value="F:hexosyltransferase activity"/>
    <property type="evidence" value="ECO:0007669"/>
    <property type="project" value="InterPro"/>
</dbReference>
<protein>
    <submittedName>
        <fullName evidence="4">Glycosyl transferase</fullName>
    </submittedName>
</protein>
<keyword evidence="1 4" id="KW-0808">Transferase</keyword>
<feature type="domain" description="Erythromycin biosynthesis protein CIII-like C-terminal" evidence="3">
    <location>
        <begin position="311"/>
        <end position="413"/>
    </location>
</feature>
<accession>A0A4Y3R0R2</accession>
<evidence type="ECO:0000313" key="5">
    <source>
        <dbReference type="Proteomes" id="UP000319210"/>
    </source>
</evidence>
<sequence>MRVAVMTAGSRGDIAPYTGLAHALAAAGHEVTVATHGSFRPLVEAAGVGFRALPVDPRAELESGRGRALHDTASGPGKILHLVRMARAVVGGMTAPLIAQARESEVLLLSSSLAPLGHTIGRGLGLPTLGAFLQPLHPTRAFGPSVLGPRSWGPTGNLLAGHLVNTAVDRVFSDAVRAGARELGLPRRTVRTARYRSRERERLPVLHGFSPLVVPRPRDWRPGLTIGGYWWPHDPPGAELPPRVRDFLAAGPPPVFLGLGSATVPDRERTSALLVRAVRKAGLRGIVQRGWAGLDGAAGADGGTGTGGGADDLLTVDEVPHALLFPHMAAVVHHCGAGTTAAGLRAGVPAVPMPVQFDGGFWAARLTALGVAPAVVPLRQLTVDRLAAALTAAVREPRYARQAARLAERLRAEDGVAPVLAALRAHERAG</sequence>
<dbReference type="InterPro" id="IPR002213">
    <property type="entry name" value="UDP_glucos_trans"/>
</dbReference>
<dbReference type="GO" id="GO:0033072">
    <property type="term" value="P:vancomycin biosynthetic process"/>
    <property type="evidence" value="ECO:0007669"/>
    <property type="project" value="UniProtKB-ARBA"/>
</dbReference>
<dbReference type="AlphaFoldDB" id="A0A4Y3R0R2"/>
<comment type="caution">
    <text evidence="4">The sequence shown here is derived from an EMBL/GenBank/DDBJ whole genome shotgun (WGS) entry which is preliminary data.</text>
</comment>
<dbReference type="RefSeq" id="WP_174864501.1">
    <property type="nucleotide sequence ID" value="NZ_BJMM01000019.1"/>
</dbReference>
<dbReference type="InterPro" id="IPR010610">
    <property type="entry name" value="EryCIII-like_C"/>
</dbReference>
<reference evidence="4 5" key="1">
    <citation type="submission" date="2019-06" db="EMBL/GenBank/DDBJ databases">
        <title>Whole genome shotgun sequence of Streptomyces cacaoi subsp. cacaoi NBRC 12748.</title>
        <authorList>
            <person name="Hosoyama A."/>
            <person name="Uohara A."/>
            <person name="Ohji S."/>
            <person name="Ichikawa N."/>
        </authorList>
    </citation>
    <scope>NUCLEOTIDE SEQUENCE [LARGE SCALE GENOMIC DNA]</scope>
    <source>
        <strain evidence="4 5">NBRC 12748</strain>
    </source>
</reference>
<dbReference type="CDD" id="cd03784">
    <property type="entry name" value="GT1_Gtf-like"/>
    <property type="match status" value="1"/>
</dbReference>
<dbReference type="InterPro" id="IPR050426">
    <property type="entry name" value="Glycosyltransferase_28"/>
</dbReference>
<keyword evidence="5" id="KW-1185">Reference proteome</keyword>
<proteinExistence type="predicted"/>
<dbReference type="GO" id="GO:0005975">
    <property type="term" value="P:carbohydrate metabolic process"/>
    <property type="evidence" value="ECO:0007669"/>
    <property type="project" value="InterPro"/>
</dbReference>
<dbReference type="Pfam" id="PF03033">
    <property type="entry name" value="Glyco_transf_28"/>
    <property type="match status" value="1"/>
</dbReference>